<dbReference type="GO" id="GO:0005737">
    <property type="term" value="C:cytoplasm"/>
    <property type="evidence" value="ECO:0007669"/>
    <property type="project" value="TreeGrafter"/>
</dbReference>
<dbReference type="PANTHER" id="PTHR42800">
    <property type="entry name" value="EXOINULINASE INUD (AFU_ORTHOLOGUE AFUA_5G00480)"/>
    <property type="match status" value="1"/>
</dbReference>
<keyword evidence="3 4" id="KW-0326">Glycosidase</keyword>
<keyword evidence="8" id="KW-1185">Reference proteome</keyword>
<accession>A0A1I3IMD0</accession>
<dbReference type="Gene3D" id="2.115.10.20">
    <property type="entry name" value="Glycosyl hydrolase domain, family 43"/>
    <property type="match status" value="1"/>
</dbReference>
<evidence type="ECO:0000259" key="6">
    <source>
        <dbReference type="Pfam" id="PF08244"/>
    </source>
</evidence>
<comment type="similarity">
    <text evidence="1 4">Belongs to the glycosyl hydrolase 32 family.</text>
</comment>
<dbReference type="Proteomes" id="UP000198670">
    <property type="component" value="Unassembled WGS sequence"/>
</dbReference>
<evidence type="ECO:0000256" key="1">
    <source>
        <dbReference type="ARBA" id="ARBA00009902"/>
    </source>
</evidence>
<proteinExistence type="inferred from homology"/>
<gene>
    <name evidence="7" type="ORF">SAMN05444682_104151</name>
</gene>
<dbReference type="Gene3D" id="2.60.120.560">
    <property type="entry name" value="Exo-inulinase, domain 1"/>
    <property type="match status" value="1"/>
</dbReference>
<evidence type="ECO:0000256" key="4">
    <source>
        <dbReference type="RuleBase" id="RU362110"/>
    </source>
</evidence>
<dbReference type="SUPFAM" id="SSF49899">
    <property type="entry name" value="Concanavalin A-like lectins/glucanases"/>
    <property type="match status" value="2"/>
</dbReference>
<dbReference type="Gene3D" id="2.60.120.200">
    <property type="match status" value="1"/>
</dbReference>
<dbReference type="AlphaFoldDB" id="A0A1I3IMD0"/>
<protein>
    <submittedName>
        <fullName evidence="7">Sucrose-6-phosphate hydrolase SacC, GH32 family</fullName>
    </submittedName>
</protein>
<dbReference type="InterPro" id="IPR013320">
    <property type="entry name" value="ConA-like_dom_sf"/>
</dbReference>
<dbReference type="Pfam" id="PF08244">
    <property type="entry name" value="Glyco_hydro_32C"/>
    <property type="match status" value="1"/>
</dbReference>
<reference evidence="7 8" key="1">
    <citation type="submission" date="2016-10" db="EMBL/GenBank/DDBJ databases">
        <authorList>
            <person name="de Groot N.N."/>
        </authorList>
    </citation>
    <scope>NUCLEOTIDE SEQUENCE [LARGE SCALE GENOMIC DNA]</scope>
    <source>
        <strain evidence="7 8">RK1</strain>
    </source>
</reference>
<dbReference type="GO" id="GO:0005987">
    <property type="term" value="P:sucrose catabolic process"/>
    <property type="evidence" value="ECO:0007669"/>
    <property type="project" value="TreeGrafter"/>
</dbReference>
<dbReference type="GO" id="GO:0004575">
    <property type="term" value="F:sucrose alpha-glucosidase activity"/>
    <property type="evidence" value="ECO:0007669"/>
    <property type="project" value="TreeGrafter"/>
</dbReference>
<dbReference type="SUPFAM" id="SSF75005">
    <property type="entry name" value="Arabinanase/levansucrase/invertase"/>
    <property type="match status" value="1"/>
</dbReference>
<dbReference type="PANTHER" id="PTHR42800:SF1">
    <property type="entry name" value="EXOINULINASE INUD (AFU_ORTHOLOGUE AFUA_5G00480)"/>
    <property type="match status" value="1"/>
</dbReference>
<evidence type="ECO:0000313" key="7">
    <source>
        <dbReference type="EMBL" id="SFI49121.1"/>
    </source>
</evidence>
<dbReference type="InterPro" id="IPR013189">
    <property type="entry name" value="Glyco_hydro_32_C"/>
</dbReference>
<evidence type="ECO:0000313" key="8">
    <source>
        <dbReference type="Proteomes" id="UP000198670"/>
    </source>
</evidence>
<evidence type="ECO:0000259" key="5">
    <source>
        <dbReference type="Pfam" id="PF00251"/>
    </source>
</evidence>
<dbReference type="InterPro" id="IPR001362">
    <property type="entry name" value="Glyco_hydro_32"/>
</dbReference>
<organism evidence="7 8">
    <name type="scientific">Parapedobacter indicus</name>
    <dbReference type="NCBI Taxonomy" id="1477437"/>
    <lineage>
        <taxon>Bacteria</taxon>
        <taxon>Pseudomonadati</taxon>
        <taxon>Bacteroidota</taxon>
        <taxon>Sphingobacteriia</taxon>
        <taxon>Sphingobacteriales</taxon>
        <taxon>Sphingobacteriaceae</taxon>
        <taxon>Parapedobacter</taxon>
    </lineage>
</organism>
<dbReference type="Pfam" id="PF00251">
    <property type="entry name" value="Glyco_hydro_32N"/>
    <property type="match status" value="1"/>
</dbReference>
<keyword evidence="2 4" id="KW-0378">Hydrolase</keyword>
<sequence length="747" mass="83512">MQVGKDSDMRKIVACSLALVLLVSATDPSRPIFEDAVAVWSFADLADQAGVNSGLRAHGNVSLVDLEGNEAVMSKKRGGEGRAARFSSTSWLDAGQGVNDELNLSGKLITLYARVQANAVTDYAPVLTKSGNDQNLAYSIAFNRIGEAVYIEAKIGSDEIAGAHLLRYEVPAAELNAWHDVVFRFNGERSELYINGQLRDDEVTVGQIRDWNRRPLLIGAQYKKAYGYADVTQEDVEATFEGLIDIVALWNKSLPDDRIMELSQVSELADGRPTYYTEKYRPQFHFTAKKNWLNDPNGLVYYDGVYHLFFQYMPPHRPGAYKDWGHAISKDLVHWEQVPSHITPHKVWSGCWSGSAVVDVNNVAGFQTGEEKTIIAFITNGGNPGDGLGPLCTQCIAYSTDGGQTFTYYDQNPILTHIKHANRDPKVVWDEKSQKWIMSLFMDEGYEFGLFGSNNLKEWKHLSSFAIDGVRECPGFEPLPLDGDPNNRKWLFFGANGDYVIGSFDGTNFTPETEVLRGDYGVNYYAAMTWSDMPDDRCVSIAWMPTQRYPGMPFEQQMTFPTEVTLRTTADGVKAFRLPVGDIKNLYDQTYSWENQTIEKEHQWEVLDGDQYDMEFDLDVSQSSSFELILSDVTLSYDTKTQSIACSGPAMRNGIIPEDWVAQTAGEVNDRNNLGAAPLKPKDGKINLRILLDRNSIEVFGNGGEVVISSCFMPDEQHDTYGVRTAGKLRLIKADVHSLKSMWEVAN</sequence>
<feature type="domain" description="Glycosyl hydrolase family 32 N-terminal" evidence="5">
    <location>
        <begin position="285"/>
        <end position="568"/>
    </location>
</feature>
<name>A0A1I3IMD0_9SPHI</name>
<evidence type="ECO:0000256" key="2">
    <source>
        <dbReference type="ARBA" id="ARBA00022801"/>
    </source>
</evidence>
<dbReference type="SMART" id="SM00640">
    <property type="entry name" value="Glyco_32"/>
    <property type="match status" value="1"/>
</dbReference>
<feature type="domain" description="Glycosyl hydrolase family 32 C-terminal" evidence="6">
    <location>
        <begin position="586"/>
        <end position="727"/>
    </location>
</feature>
<dbReference type="EMBL" id="FOQO01000004">
    <property type="protein sequence ID" value="SFI49121.1"/>
    <property type="molecule type" value="Genomic_DNA"/>
</dbReference>
<dbReference type="STRING" id="1477437.SAMN05444682_104151"/>
<dbReference type="InterPro" id="IPR023296">
    <property type="entry name" value="Glyco_hydro_beta-prop_sf"/>
</dbReference>
<evidence type="ECO:0000256" key="3">
    <source>
        <dbReference type="ARBA" id="ARBA00023295"/>
    </source>
</evidence>
<dbReference type="CDD" id="cd18622">
    <property type="entry name" value="GH32_Inu-like"/>
    <property type="match status" value="1"/>
</dbReference>
<dbReference type="OrthoDB" id="9759709at2"/>
<dbReference type="Pfam" id="PF13385">
    <property type="entry name" value="Laminin_G_3"/>
    <property type="match status" value="1"/>
</dbReference>
<dbReference type="InterPro" id="IPR013148">
    <property type="entry name" value="Glyco_hydro_32_N"/>
</dbReference>